<accession>A0A2S5A2P4</accession>
<evidence type="ECO:0000259" key="1">
    <source>
        <dbReference type="Pfam" id="PF22818"/>
    </source>
</evidence>
<dbReference type="Proteomes" id="UP000236893">
    <property type="component" value="Unassembled WGS sequence"/>
</dbReference>
<dbReference type="EMBL" id="PQVF01000006">
    <property type="protein sequence ID" value="POY36552.1"/>
    <property type="molecule type" value="Genomic_DNA"/>
</dbReference>
<dbReference type="GO" id="GO:0016829">
    <property type="term" value="F:lyase activity"/>
    <property type="evidence" value="ECO:0007669"/>
    <property type="project" value="UniProtKB-KW"/>
</dbReference>
<dbReference type="AlphaFoldDB" id="A0A2S5A2P4"/>
<dbReference type="InterPro" id="IPR054545">
    <property type="entry name" value="ApeI-like"/>
</dbReference>
<dbReference type="Pfam" id="PF22818">
    <property type="entry name" value="ApeI-like"/>
    <property type="match status" value="1"/>
</dbReference>
<evidence type="ECO:0000313" key="2">
    <source>
        <dbReference type="EMBL" id="POY36552.1"/>
    </source>
</evidence>
<gene>
    <name evidence="2" type="ORF">C3K47_09255</name>
</gene>
<dbReference type="OrthoDB" id="9772788at2"/>
<protein>
    <submittedName>
        <fullName evidence="2">3-hydroxyacyl-ACP dehydratase</fullName>
    </submittedName>
</protein>
<comment type="caution">
    <text evidence="2">The sequence shown here is derived from an EMBL/GenBank/DDBJ whole genome shotgun (WGS) entry which is preliminary data.</text>
</comment>
<sequence>MLAGDFYIIETLEHDNAVIRCDISINADHAIFKGHFPDMPVVPGVCMMQIVKELLETALNCKLQLAKADQMKFLAVINPLETKTLQCALSYSVNENGDIITSAGLQNSTTSFFKFKGRFKND</sequence>
<evidence type="ECO:0000313" key="3">
    <source>
        <dbReference type="Proteomes" id="UP000236893"/>
    </source>
</evidence>
<dbReference type="InterPro" id="IPR029069">
    <property type="entry name" value="HotDog_dom_sf"/>
</dbReference>
<proteinExistence type="predicted"/>
<organism evidence="2 3">
    <name type="scientific">Solitalea longa</name>
    <dbReference type="NCBI Taxonomy" id="2079460"/>
    <lineage>
        <taxon>Bacteria</taxon>
        <taxon>Pseudomonadati</taxon>
        <taxon>Bacteroidota</taxon>
        <taxon>Sphingobacteriia</taxon>
        <taxon>Sphingobacteriales</taxon>
        <taxon>Sphingobacteriaceae</taxon>
        <taxon>Solitalea</taxon>
    </lineage>
</organism>
<name>A0A2S5A2P4_9SPHI</name>
<keyword evidence="3" id="KW-1185">Reference proteome</keyword>
<dbReference type="SUPFAM" id="SSF54637">
    <property type="entry name" value="Thioesterase/thiol ester dehydrase-isomerase"/>
    <property type="match status" value="1"/>
</dbReference>
<dbReference type="Gene3D" id="3.10.129.10">
    <property type="entry name" value="Hotdog Thioesterase"/>
    <property type="match status" value="1"/>
</dbReference>
<dbReference type="RefSeq" id="WP_103788855.1">
    <property type="nucleotide sequence ID" value="NZ_PQVF01000006.1"/>
</dbReference>
<reference evidence="2 3" key="1">
    <citation type="submission" date="2018-01" db="EMBL/GenBank/DDBJ databases">
        <authorList>
            <person name="Gaut B.S."/>
            <person name="Morton B.R."/>
            <person name="Clegg M.T."/>
            <person name="Duvall M.R."/>
        </authorList>
    </citation>
    <scope>NUCLEOTIDE SEQUENCE [LARGE SCALE GENOMIC DNA]</scope>
    <source>
        <strain evidence="2 3">HR-AV</strain>
    </source>
</reference>
<feature type="domain" description="ApeI dehydratase-like" evidence="1">
    <location>
        <begin position="15"/>
        <end position="90"/>
    </location>
</feature>